<sequence>METEVQTTTAQSTVHVAEETAPVMKVSEWLITMLLLVIPIVNLIMVCIWAFGGNANPNKENYSKAFLIMMAIVVGLYVILLIFFFMFAALLSY</sequence>
<proteinExistence type="predicted"/>
<protein>
    <submittedName>
        <fullName evidence="2">Uncharacterized protein</fullName>
    </submittedName>
</protein>
<feature type="transmembrane region" description="Helical" evidence="1">
    <location>
        <begin position="29"/>
        <end position="53"/>
    </location>
</feature>
<evidence type="ECO:0000313" key="2">
    <source>
        <dbReference type="EMBL" id="KOO36262.1"/>
    </source>
</evidence>
<keyword evidence="1" id="KW-0812">Transmembrane</keyword>
<dbReference type="RefSeq" id="WP_010896908.1">
    <property type="nucleotide sequence ID" value="NZ_CP040441.1"/>
</dbReference>
<keyword evidence="1" id="KW-0472">Membrane</keyword>
<comment type="caution">
    <text evidence="2">The sequence shown here is derived from an EMBL/GenBank/DDBJ whole genome shotgun (WGS) entry which is preliminary data.</text>
</comment>
<gene>
    <name evidence="2" type="ORF">AMD02_18940</name>
</gene>
<dbReference type="EMBL" id="LILD01000014">
    <property type="protein sequence ID" value="KOO36262.1"/>
    <property type="molecule type" value="Genomic_DNA"/>
</dbReference>
<dbReference type="GeneID" id="87596307"/>
<dbReference type="OMA" id="SKAFLIM"/>
<accession>A0A0M0KCD9</accession>
<feature type="transmembrane region" description="Helical" evidence="1">
    <location>
        <begin position="65"/>
        <end position="91"/>
    </location>
</feature>
<keyword evidence="1" id="KW-1133">Transmembrane helix</keyword>
<name>A0A0M0KCD9_ALKHA</name>
<reference evidence="2" key="1">
    <citation type="submission" date="2015-08" db="EMBL/GenBank/DDBJ databases">
        <title>Complete DNA Sequence of Pseudomonas syringae pv. actinidiae, the Causal Agent of Kiwifruit Canker Disease.</title>
        <authorList>
            <person name="Rikkerink E.H.A."/>
            <person name="Fineran P.C."/>
        </authorList>
    </citation>
    <scope>NUCLEOTIDE SEQUENCE</scope>
    <source>
        <strain evidence="2">DSM 13666</strain>
    </source>
</reference>
<evidence type="ECO:0000256" key="1">
    <source>
        <dbReference type="SAM" id="Phobius"/>
    </source>
</evidence>
<dbReference type="AlphaFoldDB" id="A0A0M0KCD9"/>
<organism evidence="2">
    <name type="scientific">Halalkalibacterium halodurans</name>
    <name type="common">Bacillus halodurans</name>
    <dbReference type="NCBI Taxonomy" id="86665"/>
    <lineage>
        <taxon>Bacteria</taxon>
        <taxon>Bacillati</taxon>
        <taxon>Bacillota</taxon>
        <taxon>Bacilli</taxon>
        <taxon>Bacillales</taxon>
        <taxon>Bacillaceae</taxon>
        <taxon>Halalkalibacterium (ex Joshi et al. 2022)</taxon>
    </lineage>
</organism>